<proteinExistence type="predicted"/>
<keyword evidence="1" id="KW-1133">Transmembrane helix</keyword>
<keyword evidence="3" id="KW-1185">Reference proteome</keyword>
<dbReference type="RefSeq" id="WP_194507856.1">
    <property type="nucleotide sequence ID" value="NZ_JADILU010000003.1"/>
</dbReference>
<organism evidence="2 3">
    <name type="scientific">Psychroserpens luteus</name>
    <dbReference type="NCBI Taxonomy" id="1434066"/>
    <lineage>
        <taxon>Bacteria</taxon>
        <taxon>Pseudomonadati</taxon>
        <taxon>Bacteroidota</taxon>
        <taxon>Flavobacteriia</taxon>
        <taxon>Flavobacteriales</taxon>
        <taxon>Flavobacteriaceae</taxon>
        <taxon>Psychroserpens</taxon>
    </lineage>
</organism>
<protein>
    <submittedName>
        <fullName evidence="2">Lmo0937 family membrane protein</fullName>
    </submittedName>
</protein>
<keyword evidence="1" id="KW-0472">Membrane</keyword>
<accession>A0ABW5ZNB8</accession>
<sequence length="56" mass="6413">MKLLTYLIIVTLVILWAIGYFVYGSENLIHLLLVSAVLLLVYSSYKKKSNDNNFGF</sequence>
<dbReference type="EMBL" id="JBHUOS010000001">
    <property type="protein sequence ID" value="MFD2914458.1"/>
    <property type="molecule type" value="Genomic_DNA"/>
</dbReference>
<dbReference type="NCBIfam" id="NF033488">
    <property type="entry name" value="lmo0937_fam_TM"/>
    <property type="match status" value="1"/>
</dbReference>
<comment type="caution">
    <text evidence="2">The sequence shown here is derived from an EMBL/GenBank/DDBJ whole genome shotgun (WGS) entry which is preliminary data.</text>
</comment>
<gene>
    <name evidence="2" type="ORF">ACFS29_02325</name>
</gene>
<feature type="transmembrane region" description="Helical" evidence="1">
    <location>
        <begin position="5"/>
        <end position="22"/>
    </location>
</feature>
<dbReference type="InterPro" id="IPR043727">
    <property type="entry name" value="Lmo0937-like"/>
</dbReference>
<name>A0ABW5ZNB8_9FLAO</name>
<keyword evidence="1" id="KW-0812">Transmembrane</keyword>
<reference evidence="3" key="1">
    <citation type="journal article" date="2019" name="Int. J. Syst. Evol. Microbiol.">
        <title>The Global Catalogue of Microorganisms (GCM) 10K type strain sequencing project: providing services to taxonomists for standard genome sequencing and annotation.</title>
        <authorList>
            <consortium name="The Broad Institute Genomics Platform"/>
            <consortium name="The Broad Institute Genome Sequencing Center for Infectious Disease"/>
            <person name="Wu L."/>
            <person name="Ma J."/>
        </authorList>
    </citation>
    <scope>NUCLEOTIDE SEQUENCE [LARGE SCALE GENOMIC DNA]</scope>
    <source>
        <strain evidence="3">KCTC 32514</strain>
    </source>
</reference>
<evidence type="ECO:0000256" key="1">
    <source>
        <dbReference type="SAM" id="Phobius"/>
    </source>
</evidence>
<feature type="transmembrane region" description="Helical" evidence="1">
    <location>
        <begin position="28"/>
        <end position="45"/>
    </location>
</feature>
<dbReference type="Pfam" id="PF18919">
    <property type="entry name" value="DUF5670"/>
    <property type="match status" value="1"/>
</dbReference>
<evidence type="ECO:0000313" key="3">
    <source>
        <dbReference type="Proteomes" id="UP001597548"/>
    </source>
</evidence>
<dbReference type="Proteomes" id="UP001597548">
    <property type="component" value="Unassembled WGS sequence"/>
</dbReference>
<evidence type="ECO:0000313" key="2">
    <source>
        <dbReference type="EMBL" id="MFD2914458.1"/>
    </source>
</evidence>